<keyword evidence="1" id="KW-0732">Signal</keyword>
<dbReference type="InterPro" id="IPR011049">
    <property type="entry name" value="Serralysin-like_metalloprot_C"/>
</dbReference>
<dbReference type="Pfam" id="PF19077">
    <property type="entry name" value="Big_13"/>
    <property type="match status" value="14"/>
</dbReference>
<feature type="domain" description="Bacterial Ig-like" evidence="3">
    <location>
        <begin position="902"/>
        <end position="990"/>
    </location>
</feature>
<evidence type="ECO:0000256" key="2">
    <source>
        <dbReference type="SAM" id="MobiDB-lite"/>
    </source>
</evidence>
<feature type="domain" description="Bacterial Ig-like" evidence="3">
    <location>
        <begin position="691"/>
        <end position="780"/>
    </location>
</feature>
<evidence type="ECO:0000313" key="7">
    <source>
        <dbReference type="Proteomes" id="UP001296969"/>
    </source>
</evidence>
<gene>
    <name evidence="5" type="ORF">I2492_16625</name>
    <name evidence="4" type="ORF">I2493_17090</name>
</gene>
<feature type="domain" description="Bacterial Ig-like" evidence="3">
    <location>
        <begin position="486"/>
        <end position="573"/>
    </location>
</feature>
<dbReference type="SUPFAM" id="SSF69318">
    <property type="entry name" value="Integrin alpha N-terminal domain"/>
    <property type="match status" value="1"/>
</dbReference>
<dbReference type="InterPro" id="IPR028994">
    <property type="entry name" value="Integrin_alpha_N"/>
</dbReference>
<feature type="domain" description="Bacterial Ig-like" evidence="3">
    <location>
        <begin position="807"/>
        <end position="885"/>
    </location>
</feature>
<sequence length="2762" mass="289859">MITNQSSPLADGKYNITADATNSIGQTSNPTGIWNFEVDTTPPAAIDDLLILDNVGKVQDPLTDGMTTDDDTPTFSGTAESAGCLVTIYNDGVAIGSVVAGEDGKWSYTPSTPLDDGDYKFTTTVRDKAGNTGDHSPVVNITIDTKEVPVSLDKIVDDYGNEGNLPENISKGGMTNDTQPEFIGRGKPDSTISIFNGSEKLGETTVKADGSWSFTPSTPLPEGTYNIVVYQKDPAGNEDDTGTAWQFTVDTTPPAKPTIDWAEDDVGDVTDPLYNNGATDDQTPTLHGKAEPGSIVKVYVDGNYLGTAKMESDGNWTFTPSTQLPEGQHYFHVTATDAAGNTSLPSDNFNLEVDITPPDADALKITGVEDNFGSVTGNIESGKVTDDTRPTIHGTGTAGDKIVVTVKDALGERTLGTAIVQEDGTWSLRPEGVLSSGNNEFTATEYDPVGNKVGPSNAYEVTVSTTPPQQPTIERVVDNEGDGKTSFTGALQKGDLTDDSTPTIEGTAEPHTTVTIYNNGQEIGTAITDENGKWTFTPESALPDGKYNITADATNAIGQTSEKTGIWNFEIDTKAPDAVKNLEIIDNEGAVTGPLKNGDTTDDSTPTFNGTAESEGCLVIVYDDGKVIGSVVAGENGKWSYTPSSLPDGSYKFTTTVTDPAGNTSEHSPVVNIIIDTSKVEVKIEYLYDDQGTITGKIAEGGFTDDTRPDIHGTGKAGSTIVIYDGENELGRTTVKTDGTWTYTPGSDLGQGKHSISVEAIDKAGNTSDRTAAFEFSVDTVPPGRPTIDWADDDVGTVTDPLYHGSKTDDPTPTLHGTADKGSIVHVYMDNGTYLGTAKMDNTAGTWSFTPSSNLEEGSHTFYVIAEDAAGNQSNRSTNFTLELDLTPPDITKLKITEVIDNVGATTGDVGDGNFTDDSRPTIKGTGTAGDTIYVYVSYEGGKETLVGTATVDTNGNWSLRPDEAHALLEGNNVLTAKERDPVGNEVGPNGSYTIILDGTPITSPVLERVLDDVGTVTADLKSGDSTDDTQPVFEGKAAANSIVKMYDGTTLLGSAKADASGNWSLTPDQPMKNGESYNLTFTATSTIGQVSEPTSPAFVLNIDTTAPAPVENLLITDNVGLYQGPLKNGDTTDDATPTFEGKAEPGSVVTIYNDGVAIGSAKVGDNGTWAFTPETDLPDGNYKFTTTVTDKAGNTGDATSVVNITIDTSILSVKIDKLIDDVGAVTGDIQANGFTDDLRPEIVGTVSKPGSTVTVYIDGVDQGTATVDADGNWSYTPTTDLGQGEHKVTVIAKDPSGNVTEMSPEFIFTIDNIPPALPTIEKAVDNVGDITGDMKSGAFTDDSTPTLEGTAEKGSTVTVYDKNTGLPIGSVVANDQGQWSYELPEQADGRHDYYVIASDKAGNTSQPTPDFTLNIDTQGPVGDNLKLLHVIDNVGNITGELTSGSGTDDSRPELKGTANEVGNTIIIYATDESGVTREVGRTTVDVNREWSHELVNALADGSYKLKVVEMDAAGNKTAPTPDFELLIDTTIPTAIATINNMTDDVGPITGNLPTGSYTDDSTPRLNGSIAGTLGANDKVTIYEKATNGVLTEIGTATMLDSNRWQFDIPPGTLVGGNKHTYVAAVTNKVGTSSTPSSDFVMTSVVEINSDTTLDTTPVISGRIPYALESGSYMTVTVNGKTYSSLTGAVVVDAVNLTWYVQIPDSDALAVKTYDVDARIISELGGTTDKTSGELTIAPTPPVIIEVDGVDGNNKGTSYTMNNQGGWQLFTNQAVLDSSATDNSTIGQFDKTILTPNTGGAGNGSGSMNMVQNATFVDFNRDGYMDILGIDSRYSNGQQMFINNGDGTYTAKQMADSYAPGDDLANTYSWFGGIAAIDLMGDGYVDVIIGDQTPNDANATGGYNSQIVLNNGGVFIKDDWYTDSRSNGGKNTGNATFGQELSGVDLDNNGTIDVVFHGRAGSNKLGAADGSGTTNSSNNRLVVAKNDGDGKLWTSQMVTDVFRDNGATPNLANEPSMTWADFNGDGYMDLFLGSVMGNSTTSVNSTIYFNDGKGNLSSTNPTGIGTSTGTYKFNDKVMGGASVAVDWNGDGKMDIIEAPQIGDGTSNSSQVSGTVNMYTNTTSGSSVSFGTTYMQVDSSNNGKFVANESAGTVFKGGIGSTGTVAGNPITGMISVDLDYDGVKDLLVFTSKGQTTYVHNDNKVAHGTSLHLRIVDAQGLTIFYGNTVQLVDSSGKVVATQIINPQSGGQTNDSSSVVDFYGLNPNETYSVVLLRNVMGVSQDVGGIAQVGTNVIENVNLGWANIKAGASNEALILTAESGTNSADTLSSGIVGTGYNDTFIATQGTKTYEGGGGTTEMSNYKTWTDTGGMDIVDFKLAGSTALNINMMNKSSQFTGWNYVTLKNIEGLAGGAGNDTFTDDAGDNVFEGRGGNDTFNLLNGGRDTLLYKPQVGSNGDNRGGNGTDVVNGFTLGAWEATPDADRIDVSEMLVGYTFGGGAKWINGVATMESGETIGEYLKVVISGSDTLIYIDRDGNGGAYGSELLLTLKDVQTDLITLLANHQLEVDNSDTVGMSATTSEFQALTQMFTAGNDILFGTEQEDVLLGGLGNDTFINIGKGDQVSGGDGNDIIKIISTDFASISGDEGIDTLILDTTGELLDLSALKDKLSSVEIFDMGNGGNTMNVSLEDVLRLGSEELAINSGNKAIVVNGEAGSTLQLDGADGQWTMSQSDYQYQGNTYNVWTSGTSGIEVLVENTVNPVIL</sequence>
<evidence type="ECO:0000313" key="6">
    <source>
        <dbReference type="Proteomes" id="UP000807542"/>
    </source>
</evidence>
<name>A0A9D7ALB8_9GAMM</name>
<reference evidence="5 7" key="1">
    <citation type="submission" date="2020-11" db="EMBL/GenBank/DDBJ databases">
        <title>Insectihabitans protaetiae gen. nov. sp. nov. and Insectihabitans allomyrinae sp. nov., isolated from larvae of Protaetia brevitarsis seulensis and Allomyrina dichotoma, respectively.</title>
        <authorList>
            <person name="Lee S.D."/>
            <person name="Byeon Y.-S."/>
            <person name="Kim S.-M."/>
            <person name="Yang H.L."/>
            <person name="Kim I.S."/>
        </authorList>
    </citation>
    <scope>NUCLEOTIDE SEQUENCE</scope>
    <source>
        <strain evidence="5">CWB-B4</strain>
        <strain evidence="4 7">CWB-B43</strain>
    </source>
</reference>
<protein>
    <submittedName>
        <fullName evidence="5">VCBS repeat-containing protein</fullName>
    </submittedName>
</protein>
<feature type="domain" description="Bacterial Ig-like" evidence="3">
    <location>
        <begin position="369"/>
        <end position="463"/>
    </location>
</feature>
<feature type="domain" description="Bacterial Ig-like" evidence="3">
    <location>
        <begin position="588"/>
        <end position="677"/>
    </location>
</feature>
<dbReference type="NCBIfam" id="NF033510">
    <property type="entry name" value="Ca_tandemer"/>
    <property type="match status" value="12"/>
</dbReference>
<feature type="region of interest" description="Disordered" evidence="2">
    <location>
        <begin position="487"/>
        <end position="507"/>
    </location>
</feature>
<evidence type="ECO:0000313" key="4">
    <source>
        <dbReference type="EMBL" id="MBK5074726.1"/>
    </source>
</evidence>
<dbReference type="InterPro" id="IPR013517">
    <property type="entry name" value="FG-GAP"/>
</dbReference>
<feature type="domain" description="Bacterial Ig-like" evidence="3">
    <location>
        <begin position="67"/>
        <end position="145"/>
    </location>
</feature>
<feature type="domain" description="Bacterial Ig-like" evidence="3">
    <location>
        <begin position="173"/>
        <end position="251"/>
    </location>
</feature>
<evidence type="ECO:0000256" key="1">
    <source>
        <dbReference type="ARBA" id="ARBA00022729"/>
    </source>
</evidence>
<dbReference type="RefSeq" id="WP_228399188.1">
    <property type="nucleotide sequence ID" value="NZ_JADRCP010000006.1"/>
</dbReference>
<dbReference type="InterPro" id="IPR044016">
    <property type="entry name" value="Big_13"/>
</dbReference>
<organism evidence="5 6">
    <name type="scientific">Limnobaculum xujianqingii</name>
    <dbReference type="NCBI Taxonomy" id="2738837"/>
    <lineage>
        <taxon>Bacteria</taxon>
        <taxon>Pseudomonadati</taxon>
        <taxon>Pseudomonadota</taxon>
        <taxon>Gammaproteobacteria</taxon>
        <taxon>Enterobacterales</taxon>
        <taxon>Budviciaceae</taxon>
        <taxon>Limnobaculum</taxon>
    </lineage>
</organism>
<dbReference type="Gene3D" id="2.60.40.10">
    <property type="entry name" value="Immunoglobulins"/>
    <property type="match status" value="12"/>
</dbReference>
<dbReference type="InterPro" id="IPR013783">
    <property type="entry name" value="Ig-like_fold"/>
</dbReference>
<feature type="domain" description="Bacterial Ig-like" evidence="3">
    <location>
        <begin position="1434"/>
        <end position="1530"/>
    </location>
</feature>
<keyword evidence="7" id="KW-1185">Reference proteome</keyword>
<dbReference type="Pfam" id="PF13517">
    <property type="entry name" value="FG-GAP_3"/>
    <property type="match status" value="2"/>
</dbReference>
<feature type="domain" description="Bacterial Ig-like" evidence="3">
    <location>
        <begin position="1018"/>
        <end position="1105"/>
    </location>
</feature>
<evidence type="ECO:0000259" key="3">
    <source>
        <dbReference type="Pfam" id="PF19077"/>
    </source>
</evidence>
<comment type="caution">
    <text evidence="5">The sequence shown here is derived from an EMBL/GenBank/DDBJ whole genome shotgun (WGS) entry which is preliminary data.</text>
</comment>
<feature type="domain" description="Bacterial Ig-like" evidence="3">
    <location>
        <begin position="1224"/>
        <end position="1313"/>
    </location>
</feature>
<dbReference type="SUPFAM" id="SSF51120">
    <property type="entry name" value="beta-Roll"/>
    <property type="match status" value="2"/>
</dbReference>
<proteinExistence type="predicted"/>
<dbReference type="Gene3D" id="2.130.10.130">
    <property type="entry name" value="Integrin alpha, N-terminal"/>
    <property type="match status" value="2"/>
</dbReference>
<dbReference type="Gene3D" id="3.30.420.430">
    <property type="match status" value="4"/>
</dbReference>
<evidence type="ECO:0000313" key="5">
    <source>
        <dbReference type="EMBL" id="MBK5177942.1"/>
    </source>
</evidence>
<feature type="domain" description="Bacterial Ig-like" evidence="3">
    <location>
        <begin position="1327"/>
        <end position="1418"/>
    </location>
</feature>
<feature type="domain" description="Bacterial Ig-like" evidence="3">
    <location>
        <begin position="1130"/>
        <end position="1209"/>
    </location>
</feature>
<accession>A0A9D7ALB8</accession>
<dbReference type="EMBL" id="JADRCQ010000006">
    <property type="protein sequence ID" value="MBK5074726.1"/>
    <property type="molecule type" value="Genomic_DNA"/>
</dbReference>
<feature type="domain" description="Bacterial Ig-like" evidence="3">
    <location>
        <begin position="274"/>
        <end position="354"/>
    </location>
</feature>
<dbReference type="EMBL" id="JADRCP010000006">
    <property type="protein sequence ID" value="MBK5177942.1"/>
    <property type="molecule type" value="Genomic_DNA"/>
</dbReference>
<dbReference type="Proteomes" id="UP001296969">
    <property type="component" value="Unassembled WGS sequence"/>
</dbReference>
<dbReference type="SUPFAM" id="SSF49478">
    <property type="entry name" value="Cna protein B-type domain"/>
    <property type="match status" value="1"/>
</dbReference>
<dbReference type="Proteomes" id="UP000807542">
    <property type="component" value="Unassembled WGS sequence"/>
</dbReference>